<proteinExistence type="predicted"/>
<evidence type="ECO:0000313" key="3">
    <source>
        <dbReference type="Proteomes" id="UP000758155"/>
    </source>
</evidence>
<dbReference type="OrthoDB" id="3775566at2759"/>
<keyword evidence="1" id="KW-0732">Signal</keyword>
<protein>
    <recommendedName>
        <fullName evidence="4">Secreted protein</fullName>
    </recommendedName>
</protein>
<keyword evidence="3" id="KW-1185">Reference proteome</keyword>
<reference evidence="2" key="1">
    <citation type="submission" date="2019-04" db="EMBL/GenBank/DDBJ databases">
        <title>Sequencing of skin fungus with MAO and IRED activity.</title>
        <authorList>
            <person name="Marsaioli A.J."/>
            <person name="Bonatto J.M.C."/>
            <person name="Reis Junior O."/>
        </authorList>
    </citation>
    <scope>NUCLEOTIDE SEQUENCE</scope>
    <source>
        <strain evidence="2">28M1</strain>
    </source>
</reference>
<gene>
    <name evidence="2" type="ORF">E8E12_005525</name>
</gene>
<comment type="caution">
    <text evidence="2">The sequence shown here is derived from an EMBL/GenBank/DDBJ whole genome shotgun (WGS) entry which is preliminary data.</text>
</comment>
<organism evidence="2 3">
    <name type="scientific">Didymella heteroderae</name>
    <dbReference type="NCBI Taxonomy" id="1769908"/>
    <lineage>
        <taxon>Eukaryota</taxon>
        <taxon>Fungi</taxon>
        <taxon>Dikarya</taxon>
        <taxon>Ascomycota</taxon>
        <taxon>Pezizomycotina</taxon>
        <taxon>Dothideomycetes</taxon>
        <taxon>Pleosporomycetidae</taxon>
        <taxon>Pleosporales</taxon>
        <taxon>Pleosporineae</taxon>
        <taxon>Didymellaceae</taxon>
        <taxon>Didymella</taxon>
    </lineage>
</organism>
<name>A0A9P4WKD8_9PLEO</name>
<dbReference type="Proteomes" id="UP000758155">
    <property type="component" value="Unassembled WGS sequence"/>
</dbReference>
<dbReference type="AlphaFoldDB" id="A0A9P4WKD8"/>
<sequence>MRVTASLLGFMLCAINASASITQKDFTGIGNIYVLNSSDWRTASPTADRVGCLSENGKFIAANDRAACGTFTRLDTFPYTLSTKKGNCTFNDESQERNTDSMYGKSDHAWNCNATYESNIYDQLYTIDGFSHVFLCFGDVACYYDAKKAPARNEKLSLWQFHWGSGQLGITPGHIQLLLLWNKIDENPKRELVQDIPGPRLRLSEEVQIPLMGQKIKSK</sequence>
<feature type="chain" id="PRO_5040260601" description="Secreted protein" evidence="1">
    <location>
        <begin position="20"/>
        <end position="219"/>
    </location>
</feature>
<feature type="signal peptide" evidence="1">
    <location>
        <begin position="1"/>
        <end position="19"/>
    </location>
</feature>
<evidence type="ECO:0008006" key="4">
    <source>
        <dbReference type="Google" id="ProtNLM"/>
    </source>
</evidence>
<evidence type="ECO:0000256" key="1">
    <source>
        <dbReference type="SAM" id="SignalP"/>
    </source>
</evidence>
<accession>A0A9P4WKD8</accession>
<dbReference type="EMBL" id="SWKV01000064">
    <property type="protein sequence ID" value="KAF3034808.1"/>
    <property type="molecule type" value="Genomic_DNA"/>
</dbReference>
<evidence type="ECO:0000313" key="2">
    <source>
        <dbReference type="EMBL" id="KAF3034808.1"/>
    </source>
</evidence>